<protein>
    <submittedName>
        <fullName evidence="1">Accessory Sec system protein Asp1</fullName>
    </submittedName>
</protein>
<reference evidence="1 2" key="1">
    <citation type="submission" date="2021-06" db="EMBL/GenBank/DDBJ databases">
        <title>Enterococcus alishanensis sp. nov., a novel lactic acid bacterium isolated from fresh coffee beans.</title>
        <authorList>
            <person name="Chen Y.-S."/>
        </authorList>
    </citation>
    <scope>NUCLEOTIDE SEQUENCE [LARGE SCALE GENOMIC DNA]</scope>
    <source>
        <strain evidence="1 2">ALS3</strain>
    </source>
</reference>
<dbReference type="RefSeq" id="WP_218326203.1">
    <property type="nucleotide sequence ID" value="NZ_JAHUZB010000004.1"/>
</dbReference>
<accession>A0ABS6TDX4</accession>
<sequence length="533" mass="62644">MNYFIPDWKQTGGKWKDERTLNIIKLFMENEIDYQLVLIHYLPFLRYKAMEHSIYPKNYWRIYDTLQNIQIQDGHPIALKELDLPEDAQQVYTPHGVLLLKNEEIRGEIVFNEFAFVNHVVDHFGDMPGYYIYFFDDRGFISSRQYITEQNYIGRIDYYNEFSEITLTEYFGNDERVVVSDQGNPDFDHREYPNMYALIAEVLRKKFKAFQSEKDSLVTVTEKEIMTLTNMLQKEHKIIRIFDDDQNISDFEQQSLVTMMEKSLCVVTDSEKKKNELEEFLENKASTPVKVVNIPLYTTDLTLGVSNSVPHLTIYWKANQSFEEMAVSQKLLIKKIIKDDKLALMIEVADEEMQEELEEAQRDIVDAYFSIDSLSEDFKNTATYLYAKRIKKLYKEQEKAVEQLKETEQWADLVAASEVYERIGFSVAPNLTQLKKNLHRARIYLDFNENSDIQTHALTVSAGIPMIIKTESDYLIDGKNGTVLKKVSDFNEVLDFYLYELDNWNNVLVENVQLIEEFGSAATMDKWRRIFYG</sequence>
<proteinExistence type="predicted"/>
<dbReference type="InterPro" id="IPR022372">
    <property type="entry name" value="Accessory_SS_Asp1"/>
</dbReference>
<gene>
    <name evidence="1" type="primary">asp1</name>
    <name evidence="1" type="ORF">KUA55_10520</name>
</gene>
<name>A0ABS6TDX4_9ENTE</name>
<dbReference type="NCBIfam" id="TIGR03713">
    <property type="entry name" value="acc_sec_asp1"/>
    <property type="match status" value="1"/>
</dbReference>
<evidence type="ECO:0000313" key="1">
    <source>
        <dbReference type="EMBL" id="MBV7391115.1"/>
    </source>
</evidence>
<dbReference type="Pfam" id="PF16993">
    <property type="entry name" value="Asp1"/>
    <property type="match status" value="1"/>
</dbReference>
<keyword evidence="2" id="KW-1185">Reference proteome</keyword>
<comment type="caution">
    <text evidence="1">The sequence shown here is derived from an EMBL/GenBank/DDBJ whole genome shotgun (WGS) entry which is preliminary data.</text>
</comment>
<evidence type="ECO:0000313" key="2">
    <source>
        <dbReference type="Proteomes" id="UP000774130"/>
    </source>
</evidence>
<dbReference type="EMBL" id="JAHUZB010000004">
    <property type="protein sequence ID" value="MBV7391115.1"/>
    <property type="molecule type" value="Genomic_DNA"/>
</dbReference>
<organism evidence="1 2">
    <name type="scientific">Enterococcus alishanensis</name>
    <dbReference type="NCBI Taxonomy" id="1303817"/>
    <lineage>
        <taxon>Bacteria</taxon>
        <taxon>Bacillati</taxon>
        <taxon>Bacillota</taxon>
        <taxon>Bacilli</taxon>
        <taxon>Lactobacillales</taxon>
        <taxon>Enterococcaceae</taxon>
        <taxon>Enterococcus</taxon>
    </lineage>
</organism>
<dbReference type="Proteomes" id="UP000774130">
    <property type="component" value="Unassembled WGS sequence"/>
</dbReference>